<evidence type="ECO:0000313" key="10">
    <source>
        <dbReference type="EMBL" id="GAA3391338.1"/>
    </source>
</evidence>
<evidence type="ECO:0000256" key="5">
    <source>
        <dbReference type="ARBA" id="ARBA00022825"/>
    </source>
</evidence>
<evidence type="ECO:0000256" key="3">
    <source>
        <dbReference type="ARBA" id="ARBA00022692"/>
    </source>
</evidence>
<dbReference type="InterPro" id="IPR035952">
    <property type="entry name" value="Rhomboid-like_sf"/>
</dbReference>
<keyword evidence="2" id="KW-0645">Protease</keyword>
<dbReference type="PANTHER" id="PTHR22936">
    <property type="entry name" value="RHOMBOID-RELATED"/>
    <property type="match status" value="1"/>
</dbReference>
<dbReference type="InterPro" id="IPR002610">
    <property type="entry name" value="Peptidase_S54_rhomboid-like"/>
</dbReference>
<evidence type="ECO:0000259" key="9">
    <source>
        <dbReference type="Pfam" id="PF01694"/>
    </source>
</evidence>
<comment type="caution">
    <text evidence="10">The sequence shown here is derived from an EMBL/GenBank/DDBJ whole genome shotgun (WGS) entry which is preliminary data.</text>
</comment>
<feature type="transmembrane region" description="Helical" evidence="8">
    <location>
        <begin position="54"/>
        <end position="72"/>
    </location>
</feature>
<accession>A0ABP6T288</accession>
<dbReference type="InterPro" id="IPR022764">
    <property type="entry name" value="Peptidase_S54_rhomboid_dom"/>
</dbReference>
<evidence type="ECO:0000256" key="7">
    <source>
        <dbReference type="ARBA" id="ARBA00023136"/>
    </source>
</evidence>
<keyword evidence="4" id="KW-0378">Hydrolase</keyword>
<dbReference type="EMBL" id="BAAAYN010000031">
    <property type="protein sequence ID" value="GAA3391338.1"/>
    <property type="molecule type" value="Genomic_DNA"/>
</dbReference>
<evidence type="ECO:0000313" key="11">
    <source>
        <dbReference type="Proteomes" id="UP001501676"/>
    </source>
</evidence>
<keyword evidence="3 8" id="KW-0812">Transmembrane</keyword>
<sequence length="184" mass="19101">MRARLTWMVFVLTAVFTAVGYAEPAVVDALGRDPAVHDGEVWRLVTPILVNPQGWGQIFNNGIGLLILGAIAERVYGRVRWAVLYLTGGVVGEVYSYAIDYYSAGSSVAVAGLLGGVAVWLLVGSAGLPSAIRAGAGLLLVGAAVLAASGDNHGAPVLAGAVVGAVLIVWARRRGEPLRVPSWE</sequence>
<keyword evidence="6 8" id="KW-1133">Transmembrane helix</keyword>
<feature type="transmembrane region" description="Helical" evidence="8">
    <location>
        <begin position="130"/>
        <end position="148"/>
    </location>
</feature>
<dbReference type="RefSeq" id="WP_345730526.1">
    <property type="nucleotide sequence ID" value="NZ_BAAAYN010000031.1"/>
</dbReference>
<reference evidence="11" key="1">
    <citation type="journal article" date="2019" name="Int. J. Syst. Evol. Microbiol.">
        <title>The Global Catalogue of Microorganisms (GCM) 10K type strain sequencing project: providing services to taxonomists for standard genome sequencing and annotation.</title>
        <authorList>
            <consortium name="The Broad Institute Genomics Platform"/>
            <consortium name="The Broad Institute Genome Sequencing Center for Infectious Disease"/>
            <person name="Wu L."/>
            <person name="Ma J."/>
        </authorList>
    </citation>
    <scope>NUCLEOTIDE SEQUENCE [LARGE SCALE GENOMIC DNA]</scope>
    <source>
        <strain evidence="11">JCM 9458</strain>
    </source>
</reference>
<comment type="subcellular location">
    <subcellularLocation>
        <location evidence="1">Membrane</location>
        <topology evidence="1">Multi-pass membrane protein</topology>
    </subcellularLocation>
</comment>
<keyword evidence="11" id="KW-1185">Reference proteome</keyword>
<protein>
    <recommendedName>
        <fullName evidence="9">Peptidase S54 rhomboid domain-containing protein</fullName>
    </recommendedName>
</protein>
<feature type="domain" description="Peptidase S54 rhomboid" evidence="9">
    <location>
        <begin position="39"/>
        <end position="169"/>
    </location>
</feature>
<evidence type="ECO:0000256" key="6">
    <source>
        <dbReference type="ARBA" id="ARBA00022989"/>
    </source>
</evidence>
<dbReference type="Pfam" id="PF01694">
    <property type="entry name" value="Rhomboid"/>
    <property type="match status" value="1"/>
</dbReference>
<keyword evidence="5" id="KW-0720">Serine protease</keyword>
<evidence type="ECO:0000256" key="2">
    <source>
        <dbReference type="ARBA" id="ARBA00022670"/>
    </source>
</evidence>
<dbReference type="SUPFAM" id="SSF144091">
    <property type="entry name" value="Rhomboid-like"/>
    <property type="match status" value="1"/>
</dbReference>
<keyword evidence="7 8" id="KW-0472">Membrane</keyword>
<gene>
    <name evidence="10" type="ORF">GCM10020369_48910</name>
</gene>
<name>A0ABP6T288_9ACTN</name>
<feature type="transmembrane region" description="Helical" evidence="8">
    <location>
        <begin position="79"/>
        <end position="98"/>
    </location>
</feature>
<evidence type="ECO:0000256" key="4">
    <source>
        <dbReference type="ARBA" id="ARBA00022801"/>
    </source>
</evidence>
<evidence type="ECO:0000256" key="8">
    <source>
        <dbReference type="SAM" id="Phobius"/>
    </source>
</evidence>
<evidence type="ECO:0000256" key="1">
    <source>
        <dbReference type="ARBA" id="ARBA00004141"/>
    </source>
</evidence>
<dbReference type="Proteomes" id="UP001501676">
    <property type="component" value="Unassembled WGS sequence"/>
</dbReference>
<dbReference type="Gene3D" id="1.20.1540.10">
    <property type="entry name" value="Rhomboid-like"/>
    <property type="match status" value="1"/>
</dbReference>
<dbReference type="PANTHER" id="PTHR22936:SF69">
    <property type="entry name" value="RHOMBOID-LIKE PROTEIN"/>
    <property type="match status" value="1"/>
</dbReference>
<proteinExistence type="predicted"/>
<feature type="transmembrane region" description="Helical" evidence="8">
    <location>
        <begin position="154"/>
        <end position="171"/>
    </location>
</feature>
<feature type="transmembrane region" description="Helical" evidence="8">
    <location>
        <begin position="104"/>
        <end position="123"/>
    </location>
</feature>
<organism evidence="10 11">
    <name type="scientific">Cryptosporangium minutisporangium</name>
    <dbReference type="NCBI Taxonomy" id="113569"/>
    <lineage>
        <taxon>Bacteria</taxon>
        <taxon>Bacillati</taxon>
        <taxon>Actinomycetota</taxon>
        <taxon>Actinomycetes</taxon>
        <taxon>Cryptosporangiales</taxon>
        <taxon>Cryptosporangiaceae</taxon>
        <taxon>Cryptosporangium</taxon>
    </lineage>
</organism>